<dbReference type="KEGG" id="mrr:Moror_16806"/>
<evidence type="ECO:0000313" key="2">
    <source>
        <dbReference type="Proteomes" id="UP000017559"/>
    </source>
</evidence>
<protein>
    <submittedName>
        <fullName evidence="1">Uncharacterized protein</fullName>
    </submittedName>
</protein>
<dbReference type="HOGENOM" id="CLU_2758360_0_0_1"/>
<comment type="caution">
    <text evidence="1">The sequence shown here is derived from an EMBL/GenBank/DDBJ whole genome shotgun (WGS) entry which is preliminary data.</text>
</comment>
<evidence type="ECO:0000313" key="1">
    <source>
        <dbReference type="EMBL" id="ESK89793.1"/>
    </source>
</evidence>
<sequence>MSPPLETNGRLASGFCDNSLLYCELSREELVSMQRDLQSTGMKGLMYSRSVGVTPKQHDVIPAIKVFPAW</sequence>
<gene>
    <name evidence="1" type="ORF">Moror_16806</name>
</gene>
<dbReference type="EMBL" id="AWSO01000515">
    <property type="protein sequence ID" value="ESK89793.1"/>
    <property type="molecule type" value="Genomic_DNA"/>
</dbReference>
<keyword evidence="2" id="KW-1185">Reference proteome</keyword>
<dbReference type="AlphaFoldDB" id="V2WSG7"/>
<reference evidence="1 2" key="1">
    <citation type="journal article" date="2014" name="BMC Genomics">
        <title>Genome and secretome analysis of the hemibiotrophic fungal pathogen, Moniliophthora roreri, which causes frosty pod rot disease of cacao: mechanisms of the biotrophic and necrotrophic phases.</title>
        <authorList>
            <person name="Meinhardt L.W."/>
            <person name="Costa G.G.L."/>
            <person name="Thomazella D.P.T."/>
            <person name="Teixeira P.J.P.L."/>
            <person name="Carazzolle M.F."/>
            <person name="Schuster S.C."/>
            <person name="Carlson J.E."/>
            <person name="Guiltinan M.J."/>
            <person name="Mieczkowski P."/>
            <person name="Farmer A."/>
            <person name="Ramaraj T."/>
            <person name="Crozier J."/>
            <person name="Davis R.E."/>
            <person name="Shao J."/>
            <person name="Melnick R.L."/>
            <person name="Pereira G.A.G."/>
            <person name="Bailey B.A."/>
        </authorList>
    </citation>
    <scope>NUCLEOTIDE SEQUENCE [LARGE SCALE GENOMIC DNA]</scope>
    <source>
        <strain evidence="1 2">MCA 2997</strain>
    </source>
</reference>
<dbReference type="Proteomes" id="UP000017559">
    <property type="component" value="Unassembled WGS sequence"/>
</dbReference>
<organism evidence="1 2">
    <name type="scientific">Moniliophthora roreri (strain MCA 2997)</name>
    <name type="common">Cocoa frosty pod rot fungus</name>
    <name type="synonym">Crinipellis roreri</name>
    <dbReference type="NCBI Taxonomy" id="1381753"/>
    <lineage>
        <taxon>Eukaryota</taxon>
        <taxon>Fungi</taxon>
        <taxon>Dikarya</taxon>
        <taxon>Basidiomycota</taxon>
        <taxon>Agaricomycotina</taxon>
        <taxon>Agaricomycetes</taxon>
        <taxon>Agaricomycetidae</taxon>
        <taxon>Agaricales</taxon>
        <taxon>Marasmiineae</taxon>
        <taxon>Marasmiaceae</taxon>
        <taxon>Moniliophthora</taxon>
    </lineage>
</organism>
<proteinExistence type="predicted"/>
<accession>V2WSG7</accession>
<name>V2WSG7_MONRO</name>